<keyword evidence="1" id="KW-0812">Transmembrane</keyword>
<dbReference type="Proteomes" id="UP000617681">
    <property type="component" value="Chromosome"/>
</dbReference>
<keyword evidence="1" id="KW-0472">Membrane</keyword>
<keyword evidence="1" id="KW-1133">Transmembrane helix</keyword>
<feature type="transmembrane region" description="Helical" evidence="1">
    <location>
        <begin position="80"/>
        <end position="97"/>
    </location>
</feature>
<organism evidence="2 3">
    <name type="scientific">Corynebacterium glucuronolyticum</name>
    <dbReference type="NCBI Taxonomy" id="39791"/>
    <lineage>
        <taxon>Bacteria</taxon>
        <taxon>Bacillati</taxon>
        <taxon>Actinomycetota</taxon>
        <taxon>Actinomycetes</taxon>
        <taxon>Mycobacteriales</taxon>
        <taxon>Corynebacteriaceae</taxon>
        <taxon>Corynebacterium</taxon>
    </lineage>
</organism>
<accession>A0AAX1L9J1</accession>
<gene>
    <name evidence="2" type="ORF">I6J21_01550</name>
</gene>
<evidence type="ECO:0000313" key="3">
    <source>
        <dbReference type="Proteomes" id="UP000617681"/>
    </source>
</evidence>
<name>A0AAX1L9J1_9CORY</name>
<protein>
    <submittedName>
        <fullName evidence="2">Uncharacterized protein</fullName>
    </submittedName>
</protein>
<proteinExistence type="predicted"/>
<dbReference type="RefSeq" id="WP_005392720.1">
    <property type="nucleotide sequence ID" value="NZ_CP069485.1"/>
</dbReference>
<sequence length="151" mass="16006">MEQPMFRFAVPLISSLLLTAMFGGLWASVVATAFSDDSVVPLFAAPWFYPVFLVLGAVLASWGTFTALQLPGRSPLTYSYVLSIALLVAGVGSFFVLNGETAINIFGFLAICIGLACADVAALLLLGGAVVRKGREKKTRTDPGSHPSSYR</sequence>
<dbReference type="AlphaFoldDB" id="A0AAX1L9J1"/>
<evidence type="ECO:0000313" key="2">
    <source>
        <dbReference type="EMBL" id="QRP70883.1"/>
    </source>
</evidence>
<evidence type="ECO:0000256" key="1">
    <source>
        <dbReference type="SAM" id="Phobius"/>
    </source>
</evidence>
<feature type="transmembrane region" description="Helical" evidence="1">
    <location>
        <begin position="47"/>
        <end position="68"/>
    </location>
</feature>
<reference evidence="2" key="1">
    <citation type="submission" date="2021-02" db="EMBL/GenBank/DDBJ databases">
        <title>FDA dAtabase for Regulatory Grade micrObial Sequences (FDA-ARGOS): Supporting development and validation of Infectious Disease Dx tests.</title>
        <authorList>
            <person name="Sproer C."/>
            <person name="Gronow S."/>
            <person name="Severitt S."/>
            <person name="Schroder I."/>
            <person name="Tallon L."/>
            <person name="Sadzewicz L."/>
            <person name="Zhao X."/>
            <person name="Boylan J."/>
            <person name="Ott S."/>
            <person name="Bowen H."/>
            <person name="Vavikolanu K."/>
            <person name="Mehta A."/>
            <person name="Aluvathingal J."/>
            <person name="Nadendla S."/>
            <person name="Lowell S."/>
            <person name="Myers T."/>
            <person name="Yan Y."/>
            <person name="Sichtig H."/>
        </authorList>
    </citation>
    <scope>NUCLEOTIDE SEQUENCE</scope>
    <source>
        <strain evidence="2">FDAARGOS_1191</strain>
    </source>
</reference>
<feature type="transmembrane region" description="Helical" evidence="1">
    <location>
        <begin position="103"/>
        <end position="131"/>
    </location>
</feature>
<dbReference type="EMBL" id="CP069534">
    <property type="protein sequence ID" value="QRP70883.1"/>
    <property type="molecule type" value="Genomic_DNA"/>
</dbReference>